<name>A0A6C0Y430_9GAMM</name>
<evidence type="ECO:0000313" key="5">
    <source>
        <dbReference type="Proteomes" id="UP000593812"/>
    </source>
</evidence>
<dbReference type="Proteomes" id="UP000503440">
    <property type="component" value="Chromosome"/>
</dbReference>
<reference evidence="2 4" key="1">
    <citation type="submission" date="2019-09" db="EMBL/GenBank/DDBJ databases">
        <title>Non-baumannii Acinetobacter spp. carrying blaNDM-1 isolated in China.</title>
        <authorList>
            <person name="Cui C."/>
            <person name="Chen C."/>
            <person name="Sun J."/>
            <person name="Liu Y."/>
        </authorList>
    </citation>
    <scope>NUCLEOTIDE SEQUENCE [LARGE SCALE GENOMIC DNA]</scope>
    <source>
        <strain evidence="2 4">B18</strain>
    </source>
</reference>
<dbReference type="Proteomes" id="UP000593812">
    <property type="component" value="Chromosome"/>
</dbReference>
<dbReference type="AlphaFoldDB" id="A0A6C0Y430"/>
<evidence type="ECO:0000313" key="4">
    <source>
        <dbReference type="Proteomes" id="UP000503440"/>
    </source>
</evidence>
<gene>
    <name evidence="2" type="ORF">FSC09_11130</name>
    <name evidence="3" type="ORF">G0027_04195</name>
</gene>
<evidence type="ECO:0000256" key="1">
    <source>
        <dbReference type="SAM" id="SignalP"/>
    </source>
</evidence>
<reference evidence="3 5" key="2">
    <citation type="submission" date="2020-02" db="EMBL/GenBank/DDBJ databases">
        <title>Tigecycline-resistant Acinetobacter species from pigs and migratory birds.</title>
        <authorList>
            <person name="Chen C."/>
            <person name="Sun J."/>
            <person name="Liao X.-P."/>
            <person name="Liu Y.-H."/>
        </authorList>
    </citation>
    <scope>NUCLEOTIDE SEQUENCE [LARGE SCALE GENOMIC DNA]</scope>
    <source>
        <strain evidence="3 5">C15_T</strain>
    </source>
</reference>
<evidence type="ECO:0000313" key="3">
    <source>
        <dbReference type="EMBL" id="QOW42124.1"/>
    </source>
</evidence>
<protein>
    <recommendedName>
        <fullName evidence="6">Tetratricopeptide repeat protein</fullName>
    </recommendedName>
</protein>
<keyword evidence="1" id="KW-0732">Signal</keyword>
<dbReference type="EMBL" id="CP048654">
    <property type="protein sequence ID" value="QOW42124.1"/>
    <property type="molecule type" value="Genomic_DNA"/>
</dbReference>
<feature type="signal peptide" evidence="1">
    <location>
        <begin position="1"/>
        <end position="20"/>
    </location>
</feature>
<organism evidence="2 4">
    <name type="scientific">Acinetobacter indicus</name>
    <dbReference type="NCBI Taxonomy" id="756892"/>
    <lineage>
        <taxon>Bacteria</taxon>
        <taxon>Pseudomonadati</taxon>
        <taxon>Pseudomonadota</taxon>
        <taxon>Gammaproteobacteria</taxon>
        <taxon>Moraxellales</taxon>
        <taxon>Moraxellaceae</taxon>
        <taxon>Acinetobacter</taxon>
    </lineage>
</organism>
<evidence type="ECO:0000313" key="2">
    <source>
        <dbReference type="EMBL" id="QIC70923.1"/>
    </source>
</evidence>
<accession>A0A6C0Y430</accession>
<sequence>MKKILIPVLVSFTTLGLATACNSSTNNAVENSKNTDITAELNIESKKVIEEYNSLILEFQNSDDEKKTTQKLKSLIPRLEQINSDKERNRILINTYLRIGEIDRAYEFIEEILSKDKRPNLKNFQCMLMESLNKSPSLIQDCYLAAASLYKNKLDKLDPSEAMYTKILWGYNVNMLHAGNREYINQLKKIVNDQKSEQDKMMYESLFELETNIEQRQQLLTTIASSI</sequence>
<dbReference type="EMBL" id="CP044455">
    <property type="protein sequence ID" value="QIC70923.1"/>
    <property type="molecule type" value="Genomic_DNA"/>
</dbReference>
<dbReference type="RefSeq" id="WP_127799664.1">
    <property type="nucleotide sequence ID" value="NZ_CP044018.1"/>
</dbReference>
<proteinExistence type="predicted"/>
<evidence type="ECO:0008006" key="6">
    <source>
        <dbReference type="Google" id="ProtNLM"/>
    </source>
</evidence>
<feature type="chain" id="PRO_5041553326" description="Tetratricopeptide repeat protein" evidence="1">
    <location>
        <begin position="21"/>
        <end position="227"/>
    </location>
</feature>
<dbReference type="PROSITE" id="PS51257">
    <property type="entry name" value="PROKAR_LIPOPROTEIN"/>
    <property type="match status" value="1"/>
</dbReference>